<keyword evidence="2" id="KW-1185">Reference proteome</keyword>
<comment type="caution">
    <text evidence="1">The sequence shown here is derived from an EMBL/GenBank/DDBJ whole genome shotgun (WGS) entry which is preliminary data.</text>
</comment>
<evidence type="ECO:0000313" key="1">
    <source>
        <dbReference type="EMBL" id="TVY09902.1"/>
    </source>
</evidence>
<sequence>MRSIEVKGKEYKYFIGRRYVRIVDEAHGIKKAPSLSEVTGENWYDYLDTSGRNIAITAGVLESYIEREMI</sequence>
<dbReference type="AlphaFoldDB" id="A0A559KCP1"/>
<evidence type="ECO:0000313" key="2">
    <source>
        <dbReference type="Proteomes" id="UP000317036"/>
    </source>
</evidence>
<name>A0A559KCP1_9BACL</name>
<dbReference type="EMBL" id="VNJI01000011">
    <property type="protein sequence ID" value="TVY09902.1"/>
    <property type="molecule type" value="Genomic_DNA"/>
</dbReference>
<proteinExistence type="predicted"/>
<organism evidence="1 2">
    <name type="scientific">Paenibacillus cremeus</name>
    <dbReference type="NCBI Taxonomy" id="2163881"/>
    <lineage>
        <taxon>Bacteria</taxon>
        <taxon>Bacillati</taxon>
        <taxon>Bacillota</taxon>
        <taxon>Bacilli</taxon>
        <taxon>Bacillales</taxon>
        <taxon>Paenibacillaceae</taxon>
        <taxon>Paenibacillus</taxon>
    </lineage>
</organism>
<accession>A0A559KCP1</accession>
<protein>
    <submittedName>
        <fullName evidence="1">Uncharacterized protein</fullName>
    </submittedName>
</protein>
<gene>
    <name evidence="1" type="ORF">FPZ49_11055</name>
</gene>
<dbReference type="RefSeq" id="WP_144846467.1">
    <property type="nucleotide sequence ID" value="NZ_VNJI01000011.1"/>
</dbReference>
<reference evidence="1 2" key="1">
    <citation type="submission" date="2019-07" db="EMBL/GenBank/DDBJ databases">
        <authorList>
            <person name="Kim J."/>
        </authorList>
    </citation>
    <scope>NUCLEOTIDE SEQUENCE [LARGE SCALE GENOMIC DNA]</scope>
    <source>
        <strain evidence="1 2">JC52</strain>
    </source>
</reference>
<dbReference type="Proteomes" id="UP000317036">
    <property type="component" value="Unassembled WGS sequence"/>
</dbReference>